<dbReference type="GeneTree" id="ENSGT00940000159777"/>
<evidence type="ECO:0000256" key="5">
    <source>
        <dbReference type="ARBA" id="ARBA00022452"/>
    </source>
</evidence>
<accession>A0A3B1KJN4</accession>
<evidence type="ECO:0000259" key="24">
    <source>
        <dbReference type="PROSITE" id="PS51412"/>
    </source>
</evidence>
<reference evidence="26" key="2">
    <citation type="journal article" date="2014" name="Nat. Commun.">
        <title>The cavefish genome reveals candidate genes for eye loss.</title>
        <authorList>
            <person name="McGaugh S.E."/>
            <person name="Gross J.B."/>
            <person name="Aken B."/>
            <person name="Blin M."/>
            <person name="Borowsky R."/>
            <person name="Chalopin D."/>
            <person name="Hinaux H."/>
            <person name="Jeffery W.R."/>
            <person name="Keene A."/>
            <person name="Ma L."/>
            <person name="Minx P."/>
            <person name="Murphy D."/>
            <person name="O'Quin K.E."/>
            <person name="Retaux S."/>
            <person name="Rohner N."/>
            <person name="Searle S.M."/>
            <person name="Stahl B.A."/>
            <person name="Tabin C."/>
            <person name="Volff J.N."/>
            <person name="Yoshizawa M."/>
            <person name="Warren W.C."/>
        </authorList>
    </citation>
    <scope>NUCLEOTIDE SEQUENCE [LARGE SCALE GENOMIC DNA]</scope>
    <source>
        <strain evidence="26">female</strain>
    </source>
</reference>
<evidence type="ECO:0000256" key="11">
    <source>
        <dbReference type="ARBA" id="ARBA00022852"/>
    </source>
</evidence>
<evidence type="ECO:0000256" key="21">
    <source>
        <dbReference type="ARBA" id="ARBA00093512"/>
    </source>
</evidence>
<dbReference type="Bgee" id="ENSAMXG00000012950">
    <property type="expression patterns" value="Expressed in embryo and 8 other cell types or tissues"/>
</dbReference>
<name>A0A3B1KJN4_ASTMX</name>
<evidence type="ECO:0000313" key="26">
    <source>
        <dbReference type="Proteomes" id="UP000018467"/>
    </source>
</evidence>
<keyword evidence="9" id="KW-0399">Innate immunity</keyword>
<dbReference type="PRINTS" id="PR00764">
    <property type="entry name" value="COMPLEMENTC9"/>
</dbReference>
<sequence length="596" mass="66051">MRTLTVVLLVFCFQQSIGMSVGGNRQGSRREVREVDAPAPIDCKMSAWSAWAECDPCTKTMRRSRGIETFGQFGGRKCIEPIGEKKPCVPTTECQQDPPPVCKSTEFQCESGVCIKQRLVCNGDNDCGDFSDEEECEKIRAPCGNTPVTESDIGRAAGYGINILGSGPRMNPFNNKVYNGMCERVKDPSTLQYNRLPWNVAVLNFETLVEESSSKEMYEDTHSLIKELTEEVTSKTSLGLSFKFTPTENLNDSFSVSTGFNTATDNSNIVKTITEDKTIKGKTFLRMKGKVQLGTYRLRTRNLEVSETFLDDVDALPIKYEKGQYFGFMEDYGTHYTKNGRSGGEYDLVYVLNSEIMSKKRVKETTVKGCLKIGFNANFQIINATLGQFDPGVQSTPKDDCKVMTEKDEGSGENKAIIDKVISSVKGGSPQSAAALKSQLSKEGMLDWQHFAEWARSIGDLPALIYSEPEPIYNAIPLTFPDALPRRENLQRALHEYMAEYSVCKCQPCKNGGTVAQVDGKCVCLCPVQFEGIACQILRHELMKDNSKPVEQEGNWTCWSAWSSCSGGRRTRKRSCNAGTTAGATCKGDTVSEDYC</sequence>
<dbReference type="PROSITE" id="PS01209">
    <property type="entry name" value="LDLRA_1"/>
    <property type="match status" value="1"/>
</dbReference>
<dbReference type="GO" id="GO:0006958">
    <property type="term" value="P:complement activation, classical pathway"/>
    <property type="evidence" value="ECO:0007669"/>
    <property type="project" value="UniProtKB-KW"/>
</dbReference>
<dbReference type="PROSITE" id="PS00279">
    <property type="entry name" value="MACPF_1"/>
    <property type="match status" value="1"/>
</dbReference>
<evidence type="ECO:0000256" key="22">
    <source>
        <dbReference type="PROSITE-ProRule" id="PRU00124"/>
    </source>
</evidence>
<evidence type="ECO:0000256" key="18">
    <source>
        <dbReference type="ARBA" id="ARBA00023180"/>
    </source>
</evidence>
<dbReference type="SUPFAM" id="SSF57424">
    <property type="entry name" value="LDL receptor-like module"/>
    <property type="match status" value="1"/>
</dbReference>
<reference evidence="25" key="3">
    <citation type="submission" date="2025-08" db="UniProtKB">
        <authorList>
            <consortium name="Ensembl"/>
        </authorList>
    </citation>
    <scope>IDENTIFICATION</scope>
</reference>
<dbReference type="InterPro" id="IPR036383">
    <property type="entry name" value="TSP1_rpt_sf"/>
</dbReference>
<dbReference type="SMART" id="SM00192">
    <property type="entry name" value="LDLa"/>
    <property type="match status" value="1"/>
</dbReference>
<dbReference type="InterPro" id="IPR001862">
    <property type="entry name" value="MAC_perforin"/>
</dbReference>
<proteinExistence type="inferred from homology"/>
<evidence type="ECO:0000256" key="2">
    <source>
        <dbReference type="ARBA" id="ARBA00004613"/>
    </source>
</evidence>
<dbReference type="PANTHER" id="PTHR45742">
    <property type="entry name" value="COMPLEMENT COMPONENT C6"/>
    <property type="match status" value="1"/>
</dbReference>
<dbReference type="SUPFAM" id="SSF82895">
    <property type="entry name" value="TSP-1 type 1 repeat"/>
    <property type="match status" value="2"/>
</dbReference>
<keyword evidence="5" id="KW-1134">Transmembrane beta strand</keyword>
<dbReference type="Gene3D" id="2.10.25.10">
    <property type="entry name" value="Laminin"/>
    <property type="match status" value="1"/>
</dbReference>
<dbReference type="PROSITE" id="PS50068">
    <property type="entry name" value="LDLRA_2"/>
    <property type="match status" value="1"/>
</dbReference>
<dbReference type="Gene3D" id="2.20.100.10">
    <property type="entry name" value="Thrombospondin type-1 (TSP1) repeat"/>
    <property type="match status" value="1"/>
</dbReference>
<dbReference type="InterPro" id="IPR020864">
    <property type="entry name" value="MACPF"/>
</dbReference>
<dbReference type="Pfam" id="PF01823">
    <property type="entry name" value="MACPF"/>
    <property type="match status" value="1"/>
</dbReference>
<evidence type="ECO:0000256" key="15">
    <source>
        <dbReference type="ARBA" id="ARBA00023136"/>
    </source>
</evidence>
<dbReference type="FunFam" id="4.10.400.10:FF:000065">
    <property type="entry name" value="Transmembrane protease serine 7"/>
    <property type="match status" value="1"/>
</dbReference>
<evidence type="ECO:0000256" key="3">
    <source>
        <dbReference type="ARBA" id="ARBA00009214"/>
    </source>
</evidence>
<evidence type="ECO:0000256" key="10">
    <source>
        <dbReference type="ARBA" id="ARBA00022692"/>
    </source>
</evidence>
<keyword evidence="11" id="KW-0204">Cytolysis</keyword>
<keyword evidence="23" id="KW-0732">Signal</keyword>
<evidence type="ECO:0000256" key="6">
    <source>
        <dbReference type="ARBA" id="ARBA00022525"/>
    </source>
</evidence>
<dbReference type="STRING" id="7994.ENSAMXP00000054046"/>
<keyword evidence="12" id="KW-0391">Immunity</keyword>
<keyword evidence="10" id="KW-0812">Transmembrane</keyword>
<evidence type="ECO:0000256" key="7">
    <source>
        <dbReference type="ARBA" id="ARBA00022536"/>
    </source>
</evidence>
<feature type="signal peptide" evidence="23">
    <location>
        <begin position="1"/>
        <end position="18"/>
    </location>
</feature>
<dbReference type="SUPFAM" id="SSF57196">
    <property type="entry name" value="EGF/Laminin"/>
    <property type="match status" value="1"/>
</dbReference>
<reference evidence="25" key="4">
    <citation type="submission" date="2025-09" db="UniProtKB">
        <authorList>
            <consortium name="Ensembl"/>
        </authorList>
    </citation>
    <scope>IDENTIFICATION</scope>
</reference>
<feature type="disulfide bond" evidence="22">
    <location>
        <begin position="102"/>
        <end position="114"/>
    </location>
</feature>
<evidence type="ECO:0000256" key="23">
    <source>
        <dbReference type="SAM" id="SignalP"/>
    </source>
</evidence>
<organism evidence="25 26">
    <name type="scientific">Astyanax mexicanus</name>
    <name type="common">Blind cave fish</name>
    <name type="synonym">Astyanax fasciatus mexicanus</name>
    <dbReference type="NCBI Taxonomy" id="7994"/>
    <lineage>
        <taxon>Eukaryota</taxon>
        <taxon>Metazoa</taxon>
        <taxon>Chordata</taxon>
        <taxon>Craniata</taxon>
        <taxon>Vertebrata</taxon>
        <taxon>Euteleostomi</taxon>
        <taxon>Actinopterygii</taxon>
        <taxon>Neopterygii</taxon>
        <taxon>Teleostei</taxon>
        <taxon>Ostariophysi</taxon>
        <taxon>Characiformes</taxon>
        <taxon>Characoidei</taxon>
        <taxon>Acestrorhamphidae</taxon>
        <taxon>Acestrorhamphinae</taxon>
        <taxon>Astyanax</taxon>
    </lineage>
</organism>
<feature type="chain" id="PRO_5017275813" description="Complement component C9" evidence="23">
    <location>
        <begin position="19"/>
        <end position="596"/>
    </location>
</feature>
<evidence type="ECO:0000256" key="12">
    <source>
        <dbReference type="ARBA" id="ARBA00022859"/>
    </source>
</evidence>
<evidence type="ECO:0000256" key="4">
    <source>
        <dbReference type="ARBA" id="ARBA00018261"/>
    </source>
</evidence>
<dbReference type="InterPro" id="IPR000884">
    <property type="entry name" value="TSP1_rpt"/>
</dbReference>
<feature type="disulfide bond" evidence="22">
    <location>
        <begin position="109"/>
        <end position="127"/>
    </location>
</feature>
<dbReference type="GO" id="GO:0044218">
    <property type="term" value="C:other organism cell membrane"/>
    <property type="evidence" value="ECO:0007669"/>
    <property type="project" value="UniProtKB-KW"/>
</dbReference>
<keyword evidence="26" id="KW-1185">Reference proteome</keyword>
<feature type="disulfide bond" evidence="22">
    <location>
        <begin position="121"/>
        <end position="136"/>
    </location>
</feature>
<dbReference type="InterPro" id="IPR036055">
    <property type="entry name" value="LDL_receptor-like_sf"/>
</dbReference>
<dbReference type="FunCoup" id="A0A3B1KJN4">
    <property type="interactions" value="898"/>
</dbReference>
<dbReference type="GO" id="GO:0071391">
    <property type="term" value="P:cellular response to estrogen stimulus"/>
    <property type="evidence" value="ECO:0007669"/>
    <property type="project" value="Ensembl"/>
</dbReference>
<comment type="function">
    <text evidence="20">Pore-forming component of the membrane attack complex (MAC), a multiprotein complex activated by the complement cascade, which inserts into a target cell membrane and forms a pore, leading to target cell membrane rupture and cell lysis. The MAC is initiated by proteolytic cleavage of C5 into complement C5b in response to the classical, alternative, lectin and GZMK complement pathways. The complement pathways consist in a cascade of proteins that leads to phagocytosis and breakdown of pathogens and signaling that strengthens the adaptive immune system. Constitutes the pore-forming subunit of the MAC complex: during MAC assembly, C9 associates with the C5b8 intermediate complex, and polymerizes to complete the pore.</text>
</comment>
<dbReference type="GO" id="GO:0005579">
    <property type="term" value="C:membrane attack complex"/>
    <property type="evidence" value="ECO:0007669"/>
    <property type="project" value="UniProtKB-KW"/>
</dbReference>
<dbReference type="GO" id="GO:0031640">
    <property type="term" value="P:killing of cells of another organism"/>
    <property type="evidence" value="ECO:0007669"/>
    <property type="project" value="UniProtKB-KW"/>
</dbReference>
<keyword evidence="16 22" id="KW-1015">Disulfide bond</keyword>
<evidence type="ECO:0000256" key="14">
    <source>
        <dbReference type="ARBA" id="ARBA00023058"/>
    </source>
</evidence>
<dbReference type="Gene3D" id="4.10.400.10">
    <property type="entry name" value="Low-density Lipoprotein Receptor"/>
    <property type="match status" value="1"/>
</dbReference>
<evidence type="ECO:0000313" key="25">
    <source>
        <dbReference type="Ensembl" id="ENSAMXP00000054046.1"/>
    </source>
</evidence>
<evidence type="ECO:0000256" key="8">
    <source>
        <dbReference type="ARBA" id="ARBA00022537"/>
    </source>
</evidence>
<keyword evidence="13" id="KW-0180">Complement pathway</keyword>
<evidence type="ECO:0000256" key="1">
    <source>
        <dbReference type="ARBA" id="ARBA00004276"/>
    </source>
</evidence>
<dbReference type="Proteomes" id="UP000018467">
    <property type="component" value="Unassembled WGS sequence"/>
</dbReference>
<dbReference type="AlphaFoldDB" id="A0A3B1KJN4"/>
<keyword evidence="14" id="KW-0473">Membrane attack complex</keyword>
<evidence type="ECO:0000256" key="17">
    <source>
        <dbReference type="ARBA" id="ARBA00023162"/>
    </source>
</evidence>
<keyword evidence="19" id="KW-1053">Target membrane</keyword>
<keyword evidence="17" id="KW-0179">Complement alternate pathway</keyword>
<dbReference type="Ensembl" id="ENSAMXT00000043143.1">
    <property type="protein sequence ID" value="ENSAMXP00000054046.1"/>
    <property type="gene ID" value="ENSAMXG00000012950.2"/>
</dbReference>
<evidence type="ECO:0000256" key="16">
    <source>
        <dbReference type="ARBA" id="ARBA00023157"/>
    </source>
</evidence>
<dbReference type="PANTHER" id="PTHR45742:SF3">
    <property type="entry name" value="COMPLEMENT COMPONENT C9"/>
    <property type="match status" value="1"/>
</dbReference>
<dbReference type="SMART" id="SM00457">
    <property type="entry name" value="MACPF"/>
    <property type="match status" value="1"/>
</dbReference>
<evidence type="ECO:0000256" key="9">
    <source>
        <dbReference type="ARBA" id="ARBA00022588"/>
    </source>
</evidence>
<dbReference type="InterPro" id="IPR023415">
    <property type="entry name" value="LDLR_class-A_CS"/>
</dbReference>
<keyword evidence="6" id="KW-0964">Secreted</keyword>
<dbReference type="Pfam" id="PF00057">
    <property type="entry name" value="Ldl_recept_a"/>
    <property type="match status" value="1"/>
</dbReference>
<evidence type="ECO:0000256" key="19">
    <source>
        <dbReference type="ARBA" id="ARBA00023298"/>
    </source>
</evidence>
<dbReference type="PROSITE" id="PS50092">
    <property type="entry name" value="TSP1"/>
    <property type="match status" value="2"/>
</dbReference>
<feature type="domain" description="MACPF" evidence="24">
    <location>
        <begin position="139"/>
        <end position="505"/>
    </location>
</feature>
<comment type="subunit">
    <text evidence="21">Homooligomer; about 20 C9 chains oligomerize to give rise to a huge beta-barrel that forms a 100 Angstrom diameter pore in target membranes. Component of the membrane attack complex (MAC), composed of complement C5b, C6, C7, C8A, C8B, C8G and multiple copies of the pore-forming subunit C9.</text>
</comment>
<comment type="similarity">
    <text evidence="3">Belongs to the complement C6/C7/C8/C9 family.</text>
</comment>
<keyword evidence="7" id="KW-0245">EGF-like domain</keyword>
<protein>
    <recommendedName>
        <fullName evidence="4">Complement component C9</fullName>
    </recommendedName>
</protein>
<dbReference type="CDD" id="cd00112">
    <property type="entry name" value="LDLa"/>
    <property type="match status" value="1"/>
</dbReference>
<dbReference type="InterPro" id="IPR020863">
    <property type="entry name" value="MACPF_CS"/>
</dbReference>
<dbReference type="InParanoid" id="A0A3B1KJN4"/>
<keyword evidence="8" id="KW-1052">Target cell membrane</keyword>
<dbReference type="PROSITE" id="PS51412">
    <property type="entry name" value="MACPF_2"/>
    <property type="match status" value="1"/>
</dbReference>
<evidence type="ECO:0000256" key="13">
    <source>
        <dbReference type="ARBA" id="ARBA00022875"/>
    </source>
</evidence>
<dbReference type="GO" id="GO:0042742">
    <property type="term" value="P:defense response to bacterium"/>
    <property type="evidence" value="ECO:0007669"/>
    <property type="project" value="Ensembl"/>
</dbReference>
<dbReference type="GO" id="GO:0006957">
    <property type="term" value="P:complement activation, alternative pathway"/>
    <property type="evidence" value="ECO:0007669"/>
    <property type="project" value="UniProtKB-KW"/>
</dbReference>
<reference evidence="26" key="1">
    <citation type="submission" date="2013-03" db="EMBL/GenBank/DDBJ databases">
        <authorList>
            <person name="Jeffery W."/>
            <person name="Warren W."/>
            <person name="Wilson R.K."/>
        </authorList>
    </citation>
    <scope>NUCLEOTIDE SEQUENCE</scope>
    <source>
        <strain evidence="26">female</strain>
    </source>
</reference>
<evidence type="ECO:0000256" key="20">
    <source>
        <dbReference type="ARBA" id="ARBA00093294"/>
    </source>
</evidence>
<keyword evidence="18" id="KW-0325">Glycoprotein</keyword>
<dbReference type="InterPro" id="IPR002172">
    <property type="entry name" value="LDrepeatLR_classA_rpt"/>
</dbReference>
<comment type="subcellular location">
    <subcellularLocation>
        <location evidence="2">Secreted</location>
    </subcellularLocation>
    <subcellularLocation>
        <location evidence="1">Target cell membrane</location>
        <topology evidence="1">Multi-pass membrane protein</topology>
    </subcellularLocation>
</comment>
<keyword evidence="15" id="KW-0472">Membrane</keyword>
<dbReference type="SMART" id="SM00209">
    <property type="entry name" value="TSP1"/>
    <property type="match status" value="2"/>
</dbReference>
<dbReference type="GO" id="GO:0005576">
    <property type="term" value="C:extracellular region"/>
    <property type="evidence" value="ECO:0007669"/>
    <property type="project" value="UniProtKB-SubCell"/>
</dbReference>